<sequence>MHVASYHTLKQPGLLDAFRAAFLRHGIVGSLVAGMCSLTCTMPDHSNGVGVLALAANLVGELIFAPPGIAWVSDALRAGFLPVFLQAAHTRSEHDDDEEILKMLRQAFEQRLTLFSGYTVYRSILILMPKILAKVDDFVKSEAFMNSQVFAPWQAFQALVEDRLTLLRKCMSNPNFNAALSAWISIIVRKHARSPTGAQDTETFAGTCVIFEPYPVRLVAFRLRQSDTLAPNVPT</sequence>
<organism evidence="1 2">
    <name type="scientific">Mycena metata</name>
    <dbReference type="NCBI Taxonomy" id="1033252"/>
    <lineage>
        <taxon>Eukaryota</taxon>
        <taxon>Fungi</taxon>
        <taxon>Dikarya</taxon>
        <taxon>Basidiomycota</taxon>
        <taxon>Agaricomycotina</taxon>
        <taxon>Agaricomycetes</taxon>
        <taxon>Agaricomycetidae</taxon>
        <taxon>Agaricales</taxon>
        <taxon>Marasmiineae</taxon>
        <taxon>Mycenaceae</taxon>
        <taxon>Mycena</taxon>
    </lineage>
</organism>
<dbReference type="EMBL" id="JARKIB010000124">
    <property type="protein sequence ID" value="KAJ7735883.1"/>
    <property type="molecule type" value="Genomic_DNA"/>
</dbReference>
<proteinExistence type="predicted"/>
<dbReference type="Proteomes" id="UP001215598">
    <property type="component" value="Unassembled WGS sequence"/>
</dbReference>
<name>A0AAD7MWZ0_9AGAR</name>
<gene>
    <name evidence="1" type="ORF">B0H16DRAFT_1764477</name>
</gene>
<keyword evidence="2" id="KW-1185">Reference proteome</keyword>
<evidence type="ECO:0000313" key="1">
    <source>
        <dbReference type="EMBL" id="KAJ7735883.1"/>
    </source>
</evidence>
<evidence type="ECO:0000313" key="2">
    <source>
        <dbReference type="Proteomes" id="UP001215598"/>
    </source>
</evidence>
<dbReference type="AlphaFoldDB" id="A0AAD7MWZ0"/>
<protein>
    <submittedName>
        <fullName evidence="1">Uncharacterized protein</fullName>
    </submittedName>
</protein>
<comment type="caution">
    <text evidence="1">The sequence shown here is derived from an EMBL/GenBank/DDBJ whole genome shotgun (WGS) entry which is preliminary data.</text>
</comment>
<reference evidence="1" key="1">
    <citation type="submission" date="2023-03" db="EMBL/GenBank/DDBJ databases">
        <title>Massive genome expansion in bonnet fungi (Mycena s.s.) driven by repeated elements and novel gene families across ecological guilds.</title>
        <authorList>
            <consortium name="Lawrence Berkeley National Laboratory"/>
            <person name="Harder C.B."/>
            <person name="Miyauchi S."/>
            <person name="Viragh M."/>
            <person name="Kuo A."/>
            <person name="Thoen E."/>
            <person name="Andreopoulos B."/>
            <person name="Lu D."/>
            <person name="Skrede I."/>
            <person name="Drula E."/>
            <person name="Henrissat B."/>
            <person name="Morin E."/>
            <person name="Kohler A."/>
            <person name="Barry K."/>
            <person name="LaButti K."/>
            <person name="Morin E."/>
            <person name="Salamov A."/>
            <person name="Lipzen A."/>
            <person name="Mereny Z."/>
            <person name="Hegedus B."/>
            <person name="Baldrian P."/>
            <person name="Stursova M."/>
            <person name="Weitz H."/>
            <person name="Taylor A."/>
            <person name="Grigoriev I.V."/>
            <person name="Nagy L.G."/>
            <person name="Martin F."/>
            <person name="Kauserud H."/>
        </authorList>
    </citation>
    <scope>NUCLEOTIDE SEQUENCE</scope>
    <source>
        <strain evidence="1">CBHHK182m</strain>
    </source>
</reference>
<accession>A0AAD7MWZ0</accession>